<dbReference type="InterPro" id="IPR011010">
    <property type="entry name" value="DNA_brk_join_enz"/>
</dbReference>
<comment type="caution">
    <text evidence="7">The sequence shown here is derived from an EMBL/GenBank/DDBJ whole genome shotgun (WGS) entry which is preliminary data.</text>
</comment>
<proteinExistence type="predicted"/>
<evidence type="ECO:0000256" key="1">
    <source>
        <dbReference type="ARBA" id="ARBA00023125"/>
    </source>
</evidence>
<accession>A0A1J7C882</accession>
<dbReference type="PROSITE" id="PS51900">
    <property type="entry name" value="CB"/>
    <property type="match status" value="1"/>
</dbReference>
<evidence type="ECO:0000313" key="8">
    <source>
        <dbReference type="Proteomes" id="UP000243342"/>
    </source>
</evidence>
<dbReference type="GO" id="GO:0015074">
    <property type="term" value="P:DNA integration"/>
    <property type="evidence" value="ECO:0007669"/>
    <property type="project" value="InterPro"/>
</dbReference>
<feature type="domain" description="Core-binding (CB)" evidence="6">
    <location>
        <begin position="70"/>
        <end position="150"/>
    </location>
</feature>
<evidence type="ECO:0000256" key="4">
    <source>
        <dbReference type="SAM" id="MobiDB-lite"/>
    </source>
</evidence>
<dbReference type="OrthoDB" id="4529782at2"/>
<dbReference type="InterPro" id="IPR002104">
    <property type="entry name" value="Integrase_catalytic"/>
</dbReference>
<evidence type="ECO:0000313" key="7">
    <source>
        <dbReference type="EMBL" id="OIV35850.1"/>
    </source>
</evidence>
<feature type="domain" description="Tyr recombinase" evidence="5">
    <location>
        <begin position="178"/>
        <end position="395"/>
    </location>
</feature>
<name>A0A1J7C882_9ACTN</name>
<dbReference type="EMBL" id="MLCF01000127">
    <property type="protein sequence ID" value="OIV35850.1"/>
    <property type="molecule type" value="Genomic_DNA"/>
</dbReference>
<keyword evidence="1 3" id="KW-0238">DNA-binding</keyword>
<dbReference type="GO" id="GO:0006310">
    <property type="term" value="P:DNA recombination"/>
    <property type="evidence" value="ECO:0007669"/>
    <property type="project" value="UniProtKB-KW"/>
</dbReference>
<dbReference type="PROSITE" id="PS51898">
    <property type="entry name" value="TYR_RECOMBINASE"/>
    <property type="match status" value="1"/>
</dbReference>
<dbReference type="RefSeq" id="WP_071658156.1">
    <property type="nucleotide sequence ID" value="NZ_MLCF01000127.1"/>
</dbReference>
<evidence type="ECO:0000259" key="6">
    <source>
        <dbReference type="PROSITE" id="PS51900"/>
    </source>
</evidence>
<evidence type="ECO:0000259" key="5">
    <source>
        <dbReference type="PROSITE" id="PS51898"/>
    </source>
</evidence>
<evidence type="ECO:0000256" key="3">
    <source>
        <dbReference type="PROSITE-ProRule" id="PRU01248"/>
    </source>
</evidence>
<dbReference type="Pfam" id="PF00589">
    <property type="entry name" value="Phage_integrase"/>
    <property type="match status" value="1"/>
</dbReference>
<feature type="compositionally biased region" description="Pro residues" evidence="4">
    <location>
        <begin position="416"/>
        <end position="426"/>
    </location>
</feature>
<organism evidence="7 8">
    <name type="scientific">Mangrovactinospora gilvigrisea</name>
    <dbReference type="NCBI Taxonomy" id="1428644"/>
    <lineage>
        <taxon>Bacteria</taxon>
        <taxon>Bacillati</taxon>
        <taxon>Actinomycetota</taxon>
        <taxon>Actinomycetes</taxon>
        <taxon>Kitasatosporales</taxon>
        <taxon>Streptomycetaceae</taxon>
        <taxon>Mangrovactinospora</taxon>
    </lineage>
</organism>
<dbReference type="Proteomes" id="UP000243342">
    <property type="component" value="Unassembled WGS sequence"/>
</dbReference>
<dbReference type="InterPro" id="IPR044068">
    <property type="entry name" value="CB"/>
</dbReference>
<dbReference type="STRING" id="1428644.BIV57_19210"/>
<gene>
    <name evidence="7" type="ORF">BIV57_19210</name>
</gene>
<evidence type="ECO:0000256" key="2">
    <source>
        <dbReference type="ARBA" id="ARBA00023172"/>
    </source>
</evidence>
<keyword evidence="2" id="KW-0233">DNA recombination</keyword>
<dbReference type="GO" id="GO:0003677">
    <property type="term" value="F:DNA binding"/>
    <property type="evidence" value="ECO:0007669"/>
    <property type="project" value="UniProtKB-UniRule"/>
</dbReference>
<dbReference type="SUPFAM" id="SSF56349">
    <property type="entry name" value="DNA breaking-rejoining enzymes"/>
    <property type="match status" value="1"/>
</dbReference>
<keyword evidence="8" id="KW-1185">Reference proteome</keyword>
<feature type="region of interest" description="Disordered" evidence="4">
    <location>
        <begin position="405"/>
        <end position="426"/>
    </location>
</feature>
<sequence length="426" mass="47857">MPYASKYWSKKDKRWYYRAHNKLPNGRYGAHRKDENGQRFRTERSAVEYAGRLETDVHRKVYISPRAGKVTVRDWSHIWIDSIDVAPLTERDYRSRLRSVILPAWGDVNLEDITPISYSRWEKQLRVEGRAKNSIDGIRGLLRTMLDDAVASKMIQENPIPSRLAGRRGRFQPRPKDDDRVIATPRQALLIARNALVLQGLSTYSLVLTSAYCGLRIGELSGLTKDRLKLEDADGSGARILLEYQAQYVDGLPQLIPCKYDSGRGLILPPFLAELLHETIAAQTGEARRGKFVFTAVRGGRLLSGGDFYLHTWHPIVEGRPFRPTVRGAKARPAVRPVPGLSGMTPHGLRHSMKVWLDEAGHPRVAVEARMGHVLQGSEGVYSHVTLGMELKIAATLQELWEASTRPDPDHREYGDPPPAGCPNPG</sequence>
<dbReference type="AlphaFoldDB" id="A0A1J7C882"/>
<dbReference type="Gene3D" id="1.10.443.10">
    <property type="entry name" value="Intergrase catalytic core"/>
    <property type="match status" value="1"/>
</dbReference>
<protein>
    <recommendedName>
        <fullName evidence="9">Tyr recombinase domain-containing protein</fullName>
    </recommendedName>
</protein>
<evidence type="ECO:0008006" key="9">
    <source>
        <dbReference type="Google" id="ProtNLM"/>
    </source>
</evidence>
<reference evidence="7 8" key="1">
    <citation type="submission" date="2016-10" db="EMBL/GenBank/DDBJ databases">
        <title>Genome sequence of Streptomyces gilvigriseus MUSC 26.</title>
        <authorList>
            <person name="Lee L.-H."/>
            <person name="Ser H.-L."/>
        </authorList>
    </citation>
    <scope>NUCLEOTIDE SEQUENCE [LARGE SCALE GENOMIC DNA]</scope>
    <source>
        <strain evidence="7 8">MUSC 26</strain>
    </source>
</reference>
<dbReference type="Gene3D" id="1.10.150.130">
    <property type="match status" value="1"/>
</dbReference>
<feature type="compositionally biased region" description="Basic and acidic residues" evidence="4">
    <location>
        <begin position="405"/>
        <end position="415"/>
    </location>
</feature>
<dbReference type="InterPro" id="IPR013762">
    <property type="entry name" value="Integrase-like_cat_sf"/>
</dbReference>
<dbReference type="InterPro" id="IPR010998">
    <property type="entry name" value="Integrase_recombinase_N"/>
</dbReference>